<accession>Q316Z8</accession>
<dbReference type="AlphaFoldDB" id="Q316Z8"/>
<dbReference type="KEGG" id="dde:Dde_0197"/>
<reference evidence="1 2" key="1">
    <citation type="journal article" date="2011" name="J. Bacteriol.">
        <title>Complete genome sequence and updated annotation of Desulfovibrio alaskensis G20.</title>
        <authorList>
            <person name="Hauser L.J."/>
            <person name="Land M.L."/>
            <person name="Brown S.D."/>
            <person name="Larimer F."/>
            <person name="Keller K.L."/>
            <person name="Rapp-Giles B.J."/>
            <person name="Price M.N."/>
            <person name="Lin M."/>
            <person name="Bruce D.C."/>
            <person name="Detter J.C."/>
            <person name="Tapia R."/>
            <person name="Han C.S."/>
            <person name="Goodwin L.A."/>
            <person name="Cheng J.F."/>
            <person name="Pitluck S."/>
            <person name="Copeland A."/>
            <person name="Lucas S."/>
            <person name="Nolan M."/>
            <person name="Lapidus A.L."/>
            <person name="Palumbo A.V."/>
            <person name="Wall J.D."/>
        </authorList>
    </citation>
    <scope>NUCLEOTIDE SEQUENCE [LARGE SCALE GENOMIC DNA]</scope>
    <source>
        <strain evidence="2">ATCC BAA 1058 / DSM 17464 / G20</strain>
    </source>
</reference>
<organism evidence="1 2">
    <name type="scientific">Oleidesulfovibrio alaskensis (strain ATCC BAA-1058 / DSM 17464 / G20)</name>
    <name type="common">Desulfovibrio alaskensis</name>
    <dbReference type="NCBI Taxonomy" id="207559"/>
    <lineage>
        <taxon>Bacteria</taxon>
        <taxon>Pseudomonadati</taxon>
        <taxon>Thermodesulfobacteriota</taxon>
        <taxon>Desulfovibrionia</taxon>
        <taxon>Desulfovibrionales</taxon>
        <taxon>Desulfovibrionaceae</taxon>
        <taxon>Oleidesulfovibrio</taxon>
    </lineage>
</organism>
<keyword evidence="2" id="KW-1185">Reference proteome</keyword>
<dbReference type="RefSeq" id="WP_011366355.1">
    <property type="nucleotide sequence ID" value="NC_007519.1"/>
</dbReference>
<name>Q316Z8_OLEA2</name>
<evidence type="ECO:0000313" key="2">
    <source>
        <dbReference type="Proteomes" id="UP000002710"/>
    </source>
</evidence>
<protein>
    <submittedName>
        <fullName evidence="1">Uncharacterized protein</fullName>
    </submittedName>
</protein>
<dbReference type="EMBL" id="CP000112">
    <property type="protein sequence ID" value="ABB36998.1"/>
    <property type="molecule type" value="Genomic_DNA"/>
</dbReference>
<sequence length="132" mass="14315">MAKTSTVNETPTAEAAVFRKLLRNASAGGDSTSRVQRVMLALGYSVSMTPAGFPAFQRNMMHKGIPVTVWVMTRDTYSCPVSLMDPVFVGLYTTEGPLEMVSNEEYPRLLDYLLKHHGKALGANADTTGTGN</sequence>
<dbReference type="eggNOG" id="ENOG503186M">
    <property type="taxonomic scope" value="Bacteria"/>
</dbReference>
<proteinExistence type="predicted"/>
<gene>
    <name evidence="1" type="ordered locus">Dde_0197</name>
</gene>
<evidence type="ECO:0000313" key="1">
    <source>
        <dbReference type="EMBL" id="ABB36998.1"/>
    </source>
</evidence>
<dbReference type="Proteomes" id="UP000002710">
    <property type="component" value="Chromosome"/>
</dbReference>
<dbReference type="HOGENOM" id="CLU_153094_0_0_7"/>